<dbReference type="RefSeq" id="WP_311351276.1">
    <property type="nucleotide sequence ID" value="NZ_JAVRHR010000002.1"/>
</dbReference>
<proteinExistence type="predicted"/>
<name>A0ABU3ACI0_9FLAO</name>
<dbReference type="Proteomes" id="UP001255246">
    <property type="component" value="Unassembled WGS sequence"/>
</dbReference>
<protein>
    <submittedName>
        <fullName evidence="1">Uncharacterized protein</fullName>
    </submittedName>
</protein>
<sequence length="45" mass="5448">MKSSFKNQKINTVWVFTEDNQVFIKKGKYNRNYVPLRWIPVTISE</sequence>
<reference evidence="1 2" key="1">
    <citation type="submission" date="2023-09" db="EMBL/GenBank/DDBJ databases">
        <authorList>
            <person name="Rey-Velasco X."/>
        </authorList>
    </citation>
    <scope>NUCLEOTIDE SEQUENCE [LARGE SCALE GENOMIC DNA]</scope>
    <source>
        <strain evidence="1 2">F388</strain>
    </source>
</reference>
<accession>A0ABU3ACI0</accession>
<keyword evidence="2" id="KW-1185">Reference proteome</keyword>
<evidence type="ECO:0000313" key="2">
    <source>
        <dbReference type="Proteomes" id="UP001255246"/>
    </source>
</evidence>
<comment type="caution">
    <text evidence="1">The sequence shown here is derived from an EMBL/GenBank/DDBJ whole genome shotgun (WGS) entry which is preliminary data.</text>
</comment>
<dbReference type="EMBL" id="JAVRHR010000002">
    <property type="protein sequence ID" value="MDT0607505.1"/>
    <property type="molecule type" value="Genomic_DNA"/>
</dbReference>
<organism evidence="1 2">
    <name type="scientific">Croceitalea rosinachiae</name>
    <dbReference type="NCBI Taxonomy" id="3075596"/>
    <lineage>
        <taxon>Bacteria</taxon>
        <taxon>Pseudomonadati</taxon>
        <taxon>Bacteroidota</taxon>
        <taxon>Flavobacteriia</taxon>
        <taxon>Flavobacteriales</taxon>
        <taxon>Flavobacteriaceae</taxon>
        <taxon>Croceitalea</taxon>
    </lineage>
</organism>
<gene>
    <name evidence="1" type="ORF">RM706_10710</name>
</gene>
<evidence type="ECO:0000313" key="1">
    <source>
        <dbReference type="EMBL" id="MDT0607505.1"/>
    </source>
</evidence>